<evidence type="ECO:0000256" key="1">
    <source>
        <dbReference type="ARBA" id="ARBA00023002"/>
    </source>
</evidence>
<reference evidence="6" key="1">
    <citation type="submission" date="2024-05" db="EMBL/GenBank/DDBJ databases">
        <authorList>
            <person name="Yang L."/>
            <person name="Pan L."/>
        </authorList>
    </citation>
    <scope>NUCLEOTIDE SEQUENCE</scope>
    <source>
        <strain evidence="6">FCG-7</strain>
    </source>
</reference>
<dbReference type="GO" id="GO:0051287">
    <property type="term" value="F:NAD binding"/>
    <property type="evidence" value="ECO:0007669"/>
    <property type="project" value="InterPro"/>
</dbReference>
<dbReference type="EMBL" id="CP157355">
    <property type="protein sequence ID" value="XBM00880.1"/>
    <property type="molecule type" value="Genomic_DNA"/>
</dbReference>
<dbReference type="Pfam" id="PF02826">
    <property type="entry name" value="2-Hacid_dh_C"/>
    <property type="match status" value="1"/>
</dbReference>
<evidence type="ECO:0000256" key="2">
    <source>
        <dbReference type="ARBA" id="ARBA00023027"/>
    </source>
</evidence>
<dbReference type="SUPFAM" id="SSF52283">
    <property type="entry name" value="Formate/glycerate dehydrogenase catalytic domain-like"/>
    <property type="match status" value="1"/>
</dbReference>
<name>A0AAU7F9Z5_9NEIS</name>
<evidence type="ECO:0000256" key="3">
    <source>
        <dbReference type="RuleBase" id="RU003719"/>
    </source>
</evidence>
<feature type="domain" description="D-isomer specific 2-hydroxyacid dehydrogenase catalytic" evidence="4">
    <location>
        <begin position="17"/>
        <end position="321"/>
    </location>
</feature>
<feature type="domain" description="D-isomer specific 2-hydroxyacid dehydrogenase NAD-binding" evidence="5">
    <location>
        <begin position="110"/>
        <end position="289"/>
    </location>
</feature>
<dbReference type="InterPro" id="IPR006139">
    <property type="entry name" value="D-isomer_2_OHA_DH_cat_dom"/>
</dbReference>
<proteinExistence type="inferred from homology"/>
<dbReference type="InterPro" id="IPR006140">
    <property type="entry name" value="D-isomer_DH_NAD-bd"/>
</dbReference>
<keyword evidence="1 3" id="KW-0560">Oxidoreductase</keyword>
<protein>
    <submittedName>
        <fullName evidence="6">D-2-hydroxyacid dehydrogenase</fullName>
    </submittedName>
</protein>
<dbReference type="Gene3D" id="3.40.50.720">
    <property type="entry name" value="NAD(P)-binding Rossmann-like Domain"/>
    <property type="match status" value="2"/>
</dbReference>
<dbReference type="PANTHER" id="PTHR43333">
    <property type="entry name" value="2-HACID_DH_C DOMAIN-CONTAINING PROTEIN"/>
    <property type="match status" value="1"/>
</dbReference>
<dbReference type="PANTHER" id="PTHR43333:SF1">
    <property type="entry name" value="D-ISOMER SPECIFIC 2-HYDROXYACID DEHYDROGENASE NAD-BINDING DOMAIN-CONTAINING PROTEIN"/>
    <property type="match status" value="1"/>
</dbReference>
<dbReference type="RefSeq" id="WP_348945207.1">
    <property type="nucleotide sequence ID" value="NZ_CP157355.1"/>
</dbReference>
<evidence type="ECO:0000259" key="5">
    <source>
        <dbReference type="Pfam" id="PF02826"/>
    </source>
</evidence>
<dbReference type="InterPro" id="IPR036291">
    <property type="entry name" value="NAD(P)-bd_dom_sf"/>
</dbReference>
<sequence length="326" mass="34840">MGAALPKLHKLVVGQHLNDAAIESIQRHAPQLSIHRLSQHWDDLADADAFWPGLESPDGDTLLAVAPKLKWLQSFGAGVDRWLSPSLIKSNLIVTNASGIHGTQIAEHALGLILSFARGFGTLLRGQQQALHHPTLNQFELSGQTLLIIGFGRIARDIAPRAAAFGLKVIGVKQSEPDPAAPLPASVDEIVGVDQLAAALSRADHVISLLPLTAATQGFFDAQRFAQFKPGAYFYNLGRGASVDHLALYTALQGGHLAGAGLDVTEPEPLPLEHPLRQLSNVLLTAHTAGASPHYQQRALAVALDNLQRFQSGLPLINLVNKHAGY</sequence>
<dbReference type="SUPFAM" id="SSF51735">
    <property type="entry name" value="NAD(P)-binding Rossmann-fold domains"/>
    <property type="match status" value="1"/>
</dbReference>
<evidence type="ECO:0000259" key="4">
    <source>
        <dbReference type="Pfam" id="PF00389"/>
    </source>
</evidence>
<dbReference type="AlphaFoldDB" id="A0AAU7F9Z5"/>
<evidence type="ECO:0000313" key="6">
    <source>
        <dbReference type="EMBL" id="XBM00880.1"/>
    </source>
</evidence>
<dbReference type="KEGG" id="cmav:ABHF33_00935"/>
<keyword evidence="2" id="KW-0520">NAD</keyword>
<accession>A0AAU7F9Z5</accession>
<dbReference type="Pfam" id="PF00389">
    <property type="entry name" value="2-Hacid_dh"/>
    <property type="match status" value="1"/>
</dbReference>
<comment type="similarity">
    <text evidence="3">Belongs to the D-isomer specific 2-hydroxyacid dehydrogenase family.</text>
</comment>
<dbReference type="CDD" id="cd05300">
    <property type="entry name" value="2-Hacid_dh_1"/>
    <property type="match status" value="1"/>
</dbReference>
<dbReference type="GO" id="GO:0016616">
    <property type="term" value="F:oxidoreductase activity, acting on the CH-OH group of donors, NAD or NADP as acceptor"/>
    <property type="evidence" value="ECO:0007669"/>
    <property type="project" value="InterPro"/>
</dbReference>
<organism evidence="6">
    <name type="scientific">Chitinibacter mangrovi</name>
    <dbReference type="NCBI Taxonomy" id="3153927"/>
    <lineage>
        <taxon>Bacteria</taxon>
        <taxon>Pseudomonadati</taxon>
        <taxon>Pseudomonadota</taxon>
        <taxon>Betaproteobacteria</taxon>
        <taxon>Neisseriales</taxon>
        <taxon>Chitinibacteraceae</taxon>
        <taxon>Chitinibacter</taxon>
    </lineage>
</organism>
<gene>
    <name evidence="6" type="ORF">ABHF33_00935</name>
</gene>